<sequence length="59" mass="6799">MALVAHIAELAEKHKLLERRIEEAVSRPGSDDLEIHRMKLEKLKLKDEIARLSGSETRH</sequence>
<dbReference type="EMBL" id="WMBQ01000001">
    <property type="protein sequence ID" value="MTD94308.1"/>
    <property type="molecule type" value="Genomic_DNA"/>
</dbReference>
<dbReference type="InterPro" id="IPR038444">
    <property type="entry name" value="DUF465_sf"/>
</dbReference>
<comment type="caution">
    <text evidence="1">The sequence shown here is derived from an EMBL/GenBank/DDBJ whole genome shotgun (WGS) entry which is preliminary data.</text>
</comment>
<dbReference type="AlphaFoldDB" id="A0A6I3KIT0"/>
<protein>
    <submittedName>
        <fullName evidence="1">DUF465 domain-containing protein</fullName>
    </submittedName>
</protein>
<evidence type="ECO:0000313" key="2">
    <source>
        <dbReference type="Proteomes" id="UP000440694"/>
    </source>
</evidence>
<organism evidence="1 2">
    <name type="scientific">Hyphomicrobium album</name>
    <dbReference type="NCBI Taxonomy" id="2665159"/>
    <lineage>
        <taxon>Bacteria</taxon>
        <taxon>Pseudomonadati</taxon>
        <taxon>Pseudomonadota</taxon>
        <taxon>Alphaproteobacteria</taxon>
        <taxon>Hyphomicrobiales</taxon>
        <taxon>Hyphomicrobiaceae</taxon>
        <taxon>Hyphomicrobium</taxon>
    </lineage>
</organism>
<evidence type="ECO:0000313" key="1">
    <source>
        <dbReference type="EMBL" id="MTD94308.1"/>
    </source>
</evidence>
<dbReference type="InterPro" id="IPR007420">
    <property type="entry name" value="DUF465"/>
</dbReference>
<reference evidence="1 2" key="1">
    <citation type="submission" date="2019-11" db="EMBL/GenBank/DDBJ databases">
        <title>Identification of a novel strain.</title>
        <authorList>
            <person name="Xu Q."/>
            <person name="Wang G."/>
        </authorList>
    </citation>
    <scope>NUCLEOTIDE SEQUENCE [LARGE SCALE GENOMIC DNA]</scope>
    <source>
        <strain evidence="2">xq</strain>
    </source>
</reference>
<dbReference type="Pfam" id="PF04325">
    <property type="entry name" value="DUF465"/>
    <property type="match status" value="1"/>
</dbReference>
<proteinExistence type="predicted"/>
<gene>
    <name evidence="1" type="ORF">GIW81_08160</name>
</gene>
<keyword evidence="2" id="KW-1185">Reference proteome</keyword>
<name>A0A6I3KIT0_9HYPH</name>
<dbReference type="Proteomes" id="UP000440694">
    <property type="component" value="Unassembled WGS sequence"/>
</dbReference>
<dbReference type="Gene3D" id="6.10.280.50">
    <property type="match status" value="1"/>
</dbReference>
<accession>A0A6I3KIT0</accession>